<reference evidence="9 10" key="1">
    <citation type="submission" date="2018-03" db="EMBL/GenBank/DDBJ databases">
        <title>Genome sequence of Paenibacillus elgii strain AC13 an antimicrobial compound producing bacteria.</title>
        <authorList>
            <person name="Kurokawa A.S."/>
            <person name="Araujo J.F."/>
            <person name="Costa R.A."/>
            <person name="Ortega D.B."/>
            <person name="Pires A.S."/>
            <person name="Pappas G.J.Jr."/>
            <person name="Franco O.L."/>
            <person name="Barreto C."/>
            <person name="Magalhaes B.S."/>
            <person name="Kruger R.H."/>
        </authorList>
    </citation>
    <scope>NUCLEOTIDE SEQUENCE [LARGE SCALE GENOMIC DNA]</scope>
    <source>
        <strain evidence="9 10">AC13</strain>
    </source>
</reference>
<dbReference type="RefSeq" id="WP_108535229.1">
    <property type="nucleotide sequence ID" value="NZ_PYHP01000101.1"/>
</dbReference>
<evidence type="ECO:0000256" key="4">
    <source>
        <dbReference type="ARBA" id="ARBA00023239"/>
    </source>
</evidence>
<keyword evidence="2" id="KW-0210">Decarboxylase</keyword>
<proteinExistence type="inferred from homology"/>
<dbReference type="Gene3D" id="2.40.37.10">
    <property type="entry name" value="Lyase, Ornithine Decarboxylase, Chain A, domain 1"/>
    <property type="match status" value="1"/>
</dbReference>
<feature type="domain" description="Orn/DAP/Arg decarboxylase 2 C-terminal" evidence="7">
    <location>
        <begin position="19"/>
        <end position="370"/>
    </location>
</feature>
<dbReference type="PANTHER" id="PTHR43727:SF2">
    <property type="entry name" value="GROUP IV DECARBOXYLASE"/>
    <property type="match status" value="1"/>
</dbReference>
<dbReference type="PRINTS" id="PR01182">
    <property type="entry name" value="ORNDCRBXLASE"/>
</dbReference>
<keyword evidence="3 5" id="KW-0663">Pyridoxal phosphate</keyword>
<dbReference type="FunFam" id="3.20.20.10:FF:000003">
    <property type="entry name" value="Diaminopimelate decarboxylase"/>
    <property type="match status" value="1"/>
</dbReference>
<comment type="caution">
    <text evidence="9">The sequence shown here is derived from an EMBL/GenBank/DDBJ whole genome shotgun (WGS) entry which is preliminary data.</text>
</comment>
<dbReference type="PRINTS" id="PR01179">
    <property type="entry name" value="ODADCRBXLASE"/>
</dbReference>
<comment type="cofactor">
    <cofactor evidence="1 5">
        <name>pyridoxal 5'-phosphate</name>
        <dbReference type="ChEBI" id="CHEBI:597326"/>
    </cofactor>
</comment>
<dbReference type="InterPro" id="IPR002433">
    <property type="entry name" value="Orn_de-COase"/>
</dbReference>
<name>A0A2T6FRW6_9BACL</name>
<evidence type="ECO:0000256" key="3">
    <source>
        <dbReference type="ARBA" id="ARBA00022898"/>
    </source>
</evidence>
<accession>A0A2T6FRW6</accession>
<dbReference type="InterPro" id="IPR022644">
    <property type="entry name" value="De-COase2_N"/>
</dbReference>
<dbReference type="AlphaFoldDB" id="A0A2T6FRW6"/>
<dbReference type="GO" id="GO:0009089">
    <property type="term" value="P:lysine biosynthetic process via diaminopimelate"/>
    <property type="evidence" value="ECO:0007669"/>
    <property type="project" value="TreeGrafter"/>
</dbReference>
<dbReference type="GO" id="GO:0006596">
    <property type="term" value="P:polyamine biosynthetic process"/>
    <property type="evidence" value="ECO:0007669"/>
    <property type="project" value="InterPro"/>
</dbReference>
<feature type="active site" description="Proton donor" evidence="5">
    <location>
        <position position="343"/>
    </location>
</feature>
<dbReference type="SUPFAM" id="SSF51419">
    <property type="entry name" value="PLP-binding barrel"/>
    <property type="match status" value="1"/>
</dbReference>
<comment type="similarity">
    <text evidence="6">Belongs to the Orn/Lys/Arg decarboxylase class-II family.</text>
</comment>
<evidence type="ECO:0000256" key="5">
    <source>
        <dbReference type="PIRSR" id="PIRSR600183-50"/>
    </source>
</evidence>
<dbReference type="PANTHER" id="PTHR43727">
    <property type="entry name" value="DIAMINOPIMELATE DECARBOXYLASE"/>
    <property type="match status" value="1"/>
</dbReference>
<protein>
    <submittedName>
        <fullName evidence="9">Type III PLP-dependent enzyme</fullName>
    </submittedName>
</protein>
<dbReference type="Gene3D" id="3.20.20.10">
    <property type="entry name" value="Alanine racemase"/>
    <property type="match status" value="1"/>
</dbReference>
<dbReference type="InterPro" id="IPR000183">
    <property type="entry name" value="Orn/DAP/Arg_de-COase"/>
</dbReference>
<dbReference type="InterPro" id="IPR009006">
    <property type="entry name" value="Ala_racemase/Decarboxylase_C"/>
</dbReference>
<feature type="domain" description="Orn/DAP/Arg decarboxylase 2 N-terminal" evidence="8">
    <location>
        <begin position="27"/>
        <end position="275"/>
    </location>
</feature>
<organism evidence="9 10">
    <name type="scientific">Paenibacillus elgii</name>
    <dbReference type="NCBI Taxonomy" id="189691"/>
    <lineage>
        <taxon>Bacteria</taxon>
        <taxon>Bacillati</taxon>
        <taxon>Bacillota</taxon>
        <taxon>Bacilli</taxon>
        <taxon>Bacillales</taxon>
        <taxon>Paenibacillaceae</taxon>
        <taxon>Paenibacillus</taxon>
    </lineage>
</organism>
<evidence type="ECO:0000256" key="1">
    <source>
        <dbReference type="ARBA" id="ARBA00001933"/>
    </source>
</evidence>
<dbReference type="InterPro" id="IPR029066">
    <property type="entry name" value="PLP-binding_barrel"/>
</dbReference>
<evidence type="ECO:0000313" key="10">
    <source>
        <dbReference type="Proteomes" id="UP000244184"/>
    </source>
</evidence>
<evidence type="ECO:0000256" key="6">
    <source>
        <dbReference type="RuleBase" id="RU003737"/>
    </source>
</evidence>
<dbReference type="PROSITE" id="PS00879">
    <property type="entry name" value="ODR_DC_2_2"/>
    <property type="match status" value="1"/>
</dbReference>
<sequence length="418" mass="46713">MVKINNRLIEICSKYPTPFYLYDGRSLYDNYHEIRKSLDESVEIFLSLKANNNVSLAKLFAKWGTGVEVASKGELLLALKAGFSPENIIFSGPGKLEEELELAIREEIYCIIIESLEEAKKVELISSKLGINSNIGIRVNPDCDITNARIKMAGVPRQFGIDEDDIGEVCSYIKDSSHLVFKGIHVYVGTQILNPDEIVKSMKYTIELAKHIQETTGFEITMLNLGGGFGVPYFSHEKPLDIGILMSQVNGLIYQAKQLFPNARFIVESGRYLLATSGRYIAKAIYKKKSKGEEFIVVDGGMNHHAASTFRGRTMRNNYPIKVIKKNNNTGDYKTTNIVGPLCTPEDCIARSITLPEINVGDYICVENSGAYGLSYSPILFLGHLPPMEILVWEGREYVVRSRGNSDFLLLNQVEVSL</sequence>
<dbReference type="EMBL" id="PYHP01000101">
    <property type="protein sequence ID" value="PUA34645.1"/>
    <property type="molecule type" value="Genomic_DNA"/>
</dbReference>
<dbReference type="Pfam" id="PF00278">
    <property type="entry name" value="Orn_DAP_Arg_deC"/>
    <property type="match status" value="1"/>
</dbReference>
<dbReference type="InterPro" id="IPR022657">
    <property type="entry name" value="De-COase2_CS"/>
</dbReference>
<dbReference type="Proteomes" id="UP000244184">
    <property type="component" value="Unassembled WGS sequence"/>
</dbReference>
<gene>
    <name evidence="9" type="ORF">C8Z91_34840</name>
</gene>
<dbReference type="Pfam" id="PF02784">
    <property type="entry name" value="Orn_Arg_deC_N"/>
    <property type="match status" value="1"/>
</dbReference>
<dbReference type="InterPro" id="IPR022643">
    <property type="entry name" value="De-COase2_C"/>
</dbReference>
<evidence type="ECO:0000313" key="9">
    <source>
        <dbReference type="EMBL" id="PUA34645.1"/>
    </source>
</evidence>
<evidence type="ECO:0000259" key="7">
    <source>
        <dbReference type="Pfam" id="PF00278"/>
    </source>
</evidence>
<dbReference type="SUPFAM" id="SSF50621">
    <property type="entry name" value="Alanine racemase C-terminal domain-like"/>
    <property type="match status" value="1"/>
</dbReference>
<evidence type="ECO:0000259" key="8">
    <source>
        <dbReference type="Pfam" id="PF02784"/>
    </source>
</evidence>
<dbReference type="GO" id="GO:0008836">
    <property type="term" value="F:diaminopimelate decarboxylase activity"/>
    <property type="evidence" value="ECO:0007669"/>
    <property type="project" value="TreeGrafter"/>
</dbReference>
<evidence type="ECO:0000256" key="2">
    <source>
        <dbReference type="ARBA" id="ARBA00022793"/>
    </source>
</evidence>
<keyword evidence="4" id="KW-0456">Lyase</keyword>
<feature type="modified residue" description="N6-(pyridoxal phosphate)lysine" evidence="5">
    <location>
        <position position="49"/>
    </location>
</feature>